<dbReference type="PROSITE" id="PS50199">
    <property type="entry name" value="ZF_RANBP2_2"/>
    <property type="match status" value="1"/>
</dbReference>
<dbReference type="OrthoDB" id="10063208at2759"/>
<protein>
    <recommendedName>
        <fullName evidence="10">RanBP2-type domain-containing protein</fullName>
    </recommendedName>
</protein>
<keyword evidence="5" id="KW-0805">Transcription regulation</keyword>
<dbReference type="Pfam" id="PF00641">
    <property type="entry name" value="Zn_ribbon_RanBP"/>
    <property type="match status" value="1"/>
</dbReference>
<dbReference type="PROSITE" id="PS01358">
    <property type="entry name" value="ZF_RANBP2_1"/>
    <property type="match status" value="1"/>
</dbReference>
<dbReference type="AlphaFoldDB" id="A0A8S1E2D7"/>
<evidence type="ECO:0000256" key="9">
    <source>
        <dbReference type="SAM" id="MobiDB-lite"/>
    </source>
</evidence>
<keyword evidence="2" id="KW-0479">Metal-binding</keyword>
<evidence type="ECO:0000313" key="11">
    <source>
        <dbReference type="EMBL" id="CAB3386399.1"/>
    </source>
</evidence>
<name>A0A8S1E2D7_9INSE</name>
<evidence type="ECO:0000256" key="4">
    <source>
        <dbReference type="ARBA" id="ARBA00022833"/>
    </source>
</evidence>
<dbReference type="GO" id="GO:0005634">
    <property type="term" value="C:nucleus"/>
    <property type="evidence" value="ECO:0007669"/>
    <property type="project" value="UniProtKB-SubCell"/>
</dbReference>
<dbReference type="InterPro" id="IPR039958">
    <property type="entry name" value="RYBP/YAF2"/>
</dbReference>
<dbReference type="GO" id="GO:0003677">
    <property type="term" value="F:DNA binding"/>
    <property type="evidence" value="ECO:0007669"/>
    <property type="project" value="TreeGrafter"/>
</dbReference>
<dbReference type="InterPro" id="IPR001876">
    <property type="entry name" value="Znf_RanBP2"/>
</dbReference>
<evidence type="ECO:0000256" key="5">
    <source>
        <dbReference type="ARBA" id="ARBA00023015"/>
    </source>
</evidence>
<evidence type="ECO:0000256" key="8">
    <source>
        <dbReference type="PROSITE-ProRule" id="PRU00322"/>
    </source>
</evidence>
<dbReference type="SMART" id="SM00547">
    <property type="entry name" value="ZnF_RBZ"/>
    <property type="match status" value="1"/>
</dbReference>
<dbReference type="FunFam" id="4.10.1060.10:FF:000009">
    <property type="entry name" value="YY1 associated factor 2"/>
    <property type="match status" value="1"/>
</dbReference>
<comment type="subcellular location">
    <subcellularLocation>
        <location evidence="1">Nucleus</location>
    </subcellularLocation>
</comment>
<dbReference type="GO" id="GO:0045893">
    <property type="term" value="P:positive regulation of DNA-templated transcription"/>
    <property type="evidence" value="ECO:0007669"/>
    <property type="project" value="InterPro"/>
</dbReference>
<dbReference type="Gene3D" id="4.10.1060.10">
    <property type="entry name" value="Zinc finger, RanBP2-type"/>
    <property type="match status" value="1"/>
</dbReference>
<evidence type="ECO:0000256" key="3">
    <source>
        <dbReference type="ARBA" id="ARBA00022771"/>
    </source>
</evidence>
<evidence type="ECO:0000256" key="1">
    <source>
        <dbReference type="ARBA" id="ARBA00004123"/>
    </source>
</evidence>
<comment type="caution">
    <text evidence="11">The sequence shown here is derived from an EMBL/GenBank/DDBJ whole genome shotgun (WGS) entry which is preliminary data.</text>
</comment>
<keyword evidence="7" id="KW-0539">Nucleus</keyword>
<organism evidence="11 12">
    <name type="scientific">Cloeon dipterum</name>
    <dbReference type="NCBI Taxonomy" id="197152"/>
    <lineage>
        <taxon>Eukaryota</taxon>
        <taxon>Metazoa</taxon>
        <taxon>Ecdysozoa</taxon>
        <taxon>Arthropoda</taxon>
        <taxon>Hexapoda</taxon>
        <taxon>Insecta</taxon>
        <taxon>Pterygota</taxon>
        <taxon>Palaeoptera</taxon>
        <taxon>Ephemeroptera</taxon>
        <taxon>Pisciforma</taxon>
        <taxon>Baetidae</taxon>
        <taxon>Cloeon</taxon>
    </lineage>
</organism>
<evidence type="ECO:0000256" key="6">
    <source>
        <dbReference type="ARBA" id="ARBA00023163"/>
    </source>
</evidence>
<keyword evidence="12" id="KW-1185">Reference proteome</keyword>
<keyword evidence="3 8" id="KW-0863">Zinc-finger</keyword>
<dbReference type="GO" id="GO:0008270">
    <property type="term" value="F:zinc ion binding"/>
    <property type="evidence" value="ECO:0007669"/>
    <property type="project" value="UniProtKB-KW"/>
</dbReference>
<proteinExistence type="predicted"/>
<evidence type="ECO:0000256" key="2">
    <source>
        <dbReference type="ARBA" id="ARBA00022723"/>
    </source>
</evidence>
<dbReference type="GO" id="GO:0003712">
    <property type="term" value="F:transcription coregulator activity"/>
    <property type="evidence" value="ECO:0007669"/>
    <property type="project" value="TreeGrafter"/>
</dbReference>
<evidence type="ECO:0000256" key="7">
    <source>
        <dbReference type="ARBA" id="ARBA00023242"/>
    </source>
</evidence>
<dbReference type="InterPro" id="IPR036443">
    <property type="entry name" value="Znf_RanBP2_sf"/>
</dbReference>
<dbReference type="Proteomes" id="UP000494165">
    <property type="component" value="Unassembled WGS sequence"/>
</dbReference>
<sequence length="130" mass="14829">MVSRDTNIFPRSCSTEISLSNMRRLIGLKMKMKMPPTHLSSLEERTKRKALEENYWDCSVCTYRNNAEAFKCLMCDIRKGTSTRKPRINPQLVAQQVAQQFAPAAPKIKKEGGKSDKKSSDKYSKKGKLL</sequence>
<dbReference type="PANTHER" id="PTHR12920">
    <property type="entry name" value="RYBP AND YAF2-RELATED"/>
    <property type="match status" value="1"/>
</dbReference>
<gene>
    <name evidence="11" type="ORF">CLODIP_2_CD14543</name>
</gene>
<dbReference type="PANTHER" id="PTHR12920:SF4">
    <property type="entry name" value="GEO03726P1"/>
    <property type="match status" value="1"/>
</dbReference>
<feature type="domain" description="RanBP2-type" evidence="10">
    <location>
        <begin position="52"/>
        <end position="81"/>
    </location>
</feature>
<reference evidence="11 12" key="1">
    <citation type="submission" date="2020-04" db="EMBL/GenBank/DDBJ databases">
        <authorList>
            <person name="Alioto T."/>
            <person name="Alioto T."/>
            <person name="Gomez Garrido J."/>
        </authorList>
    </citation>
    <scope>NUCLEOTIDE SEQUENCE [LARGE SCALE GENOMIC DNA]</scope>
</reference>
<keyword evidence="4" id="KW-0862">Zinc</keyword>
<dbReference type="SUPFAM" id="SSF90209">
    <property type="entry name" value="Ran binding protein zinc finger-like"/>
    <property type="match status" value="1"/>
</dbReference>
<feature type="compositionally biased region" description="Basic and acidic residues" evidence="9">
    <location>
        <begin position="108"/>
        <end position="124"/>
    </location>
</feature>
<dbReference type="EMBL" id="CADEPI010000479">
    <property type="protein sequence ID" value="CAB3386399.1"/>
    <property type="molecule type" value="Genomic_DNA"/>
</dbReference>
<feature type="region of interest" description="Disordered" evidence="9">
    <location>
        <begin position="102"/>
        <end position="130"/>
    </location>
</feature>
<accession>A0A8S1E2D7</accession>
<evidence type="ECO:0000313" key="12">
    <source>
        <dbReference type="Proteomes" id="UP000494165"/>
    </source>
</evidence>
<keyword evidence="6" id="KW-0804">Transcription</keyword>
<evidence type="ECO:0000259" key="10">
    <source>
        <dbReference type="PROSITE" id="PS50199"/>
    </source>
</evidence>